<keyword evidence="3" id="KW-1185">Reference proteome</keyword>
<evidence type="ECO:0000313" key="2">
    <source>
        <dbReference type="EMBL" id="SES34053.1"/>
    </source>
</evidence>
<feature type="chain" id="PRO_5011657812" description="Extracellular repeat, HAF family" evidence="1">
    <location>
        <begin position="26"/>
        <end position="322"/>
    </location>
</feature>
<protein>
    <recommendedName>
        <fullName evidence="4">Extracellular repeat, HAF family</fullName>
    </recommendedName>
</protein>
<dbReference type="Proteomes" id="UP000199352">
    <property type="component" value="Unassembled WGS sequence"/>
</dbReference>
<name>A0A1H9WKS2_9PSEU</name>
<sequence>MRRRAFGALSGGLLLASTVAGPQAAAEPCRWIAHDLPVPEGSTFARTSGSSEDNRFIVGEAQIGESAVVESGLLWDNGALTLMAPSGSELTAIRPKDVNNGGVVVGWQEILDQHRTVAFRYRDGAYELLETPDGENSRAKAVNNHGDVLGETWRSATPNVRQAVVWPGSGAVRTFPTSGPAVGISDDRRIVLAGTSSGSVTDIGTGQQTGLPGARTSVVLDNDRVLYPSPAGIEERDLDGQLVGTWAGGTAPFGRTSSGHVVFGAVNGTATLWQWGVRYAVDSAKQPVFAQAYFGDISDEGALIGTYQDPGGSHPARWFWCA</sequence>
<evidence type="ECO:0008006" key="4">
    <source>
        <dbReference type="Google" id="ProtNLM"/>
    </source>
</evidence>
<dbReference type="RefSeq" id="WP_143116489.1">
    <property type="nucleotide sequence ID" value="NZ_FOFR01000035.1"/>
</dbReference>
<evidence type="ECO:0000256" key="1">
    <source>
        <dbReference type="SAM" id="SignalP"/>
    </source>
</evidence>
<organism evidence="2 3">
    <name type="scientific">Lentzea xinjiangensis</name>
    <dbReference type="NCBI Taxonomy" id="402600"/>
    <lineage>
        <taxon>Bacteria</taxon>
        <taxon>Bacillati</taxon>
        <taxon>Actinomycetota</taxon>
        <taxon>Actinomycetes</taxon>
        <taxon>Pseudonocardiales</taxon>
        <taxon>Pseudonocardiaceae</taxon>
        <taxon>Lentzea</taxon>
    </lineage>
</organism>
<gene>
    <name evidence="2" type="ORF">SAMN05216188_13546</name>
</gene>
<dbReference type="AlphaFoldDB" id="A0A1H9WKS2"/>
<dbReference type="OrthoDB" id="3682799at2"/>
<evidence type="ECO:0000313" key="3">
    <source>
        <dbReference type="Proteomes" id="UP000199352"/>
    </source>
</evidence>
<accession>A0A1H9WKS2</accession>
<proteinExistence type="predicted"/>
<dbReference type="EMBL" id="FOFR01000035">
    <property type="protein sequence ID" value="SES34053.1"/>
    <property type="molecule type" value="Genomic_DNA"/>
</dbReference>
<feature type="signal peptide" evidence="1">
    <location>
        <begin position="1"/>
        <end position="25"/>
    </location>
</feature>
<dbReference type="STRING" id="402600.SAMN05216188_13546"/>
<reference evidence="3" key="1">
    <citation type="submission" date="2016-10" db="EMBL/GenBank/DDBJ databases">
        <authorList>
            <person name="Varghese N."/>
            <person name="Submissions S."/>
        </authorList>
    </citation>
    <scope>NUCLEOTIDE SEQUENCE [LARGE SCALE GENOMIC DNA]</scope>
    <source>
        <strain evidence="3">CGMCC 4.3525</strain>
    </source>
</reference>
<keyword evidence="1" id="KW-0732">Signal</keyword>